<dbReference type="Proteomes" id="UP001154078">
    <property type="component" value="Chromosome 2"/>
</dbReference>
<dbReference type="GO" id="GO:0005549">
    <property type="term" value="F:odorant binding"/>
    <property type="evidence" value="ECO:0007669"/>
    <property type="project" value="InterPro"/>
</dbReference>
<dbReference type="AlphaFoldDB" id="A0A9P0AYY3"/>
<keyword evidence="8" id="KW-0675">Receptor</keyword>
<evidence type="ECO:0000256" key="5">
    <source>
        <dbReference type="ARBA" id="ARBA00022725"/>
    </source>
</evidence>
<keyword evidence="9" id="KW-0807">Transducer</keyword>
<protein>
    <submittedName>
        <fullName evidence="11">Uncharacterized protein</fullName>
    </submittedName>
</protein>
<dbReference type="PANTHER" id="PTHR21137:SF35">
    <property type="entry name" value="ODORANT RECEPTOR 19A-RELATED"/>
    <property type="match status" value="1"/>
</dbReference>
<keyword evidence="4 10" id="KW-0812">Transmembrane</keyword>
<evidence type="ECO:0000256" key="6">
    <source>
        <dbReference type="ARBA" id="ARBA00022989"/>
    </source>
</evidence>
<evidence type="ECO:0000313" key="12">
    <source>
        <dbReference type="Proteomes" id="UP001154078"/>
    </source>
</evidence>
<dbReference type="GO" id="GO:0007165">
    <property type="term" value="P:signal transduction"/>
    <property type="evidence" value="ECO:0007669"/>
    <property type="project" value="UniProtKB-KW"/>
</dbReference>
<dbReference type="GO" id="GO:0004984">
    <property type="term" value="F:olfactory receptor activity"/>
    <property type="evidence" value="ECO:0007669"/>
    <property type="project" value="InterPro"/>
</dbReference>
<name>A0A9P0AYY3_BRAAE</name>
<feature type="transmembrane region" description="Helical" evidence="10">
    <location>
        <begin position="133"/>
        <end position="152"/>
    </location>
</feature>
<evidence type="ECO:0000256" key="1">
    <source>
        <dbReference type="ARBA" id="ARBA00004651"/>
    </source>
</evidence>
<keyword evidence="5" id="KW-0552">Olfaction</keyword>
<dbReference type="EMBL" id="OV121133">
    <property type="protein sequence ID" value="CAH0550486.1"/>
    <property type="molecule type" value="Genomic_DNA"/>
</dbReference>
<evidence type="ECO:0000256" key="4">
    <source>
        <dbReference type="ARBA" id="ARBA00022692"/>
    </source>
</evidence>
<proteinExistence type="predicted"/>
<dbReference type="PANTHER" id="PTHR21137">
    <property type="entry name" value="ODORANT RECEPTOR"/>
    <property type="match status" value="1"/>
</dbReference>
<organism evidence="11 12">
    <name type="scientific">Brassicogethes aeneus</name>
    <name type="common">Rape pollen beetle</name>
    <name type="synonym">Meligethes aeneus</name>
    <dbReference type="NCBI Taxonomy" id="1431903"/>
    <lineage>
        <taxon>Eukaryota</taxon>
        <taxon>Metazoa</taxon>
        <taxon>Ecdysozoa</taxon>
        <taxon>Arthropoda</taxon>
        <taxon>Hexapoda</taxon>
        <taxon>Insecta</taxon>
        <taxon>Pterygota</taxon>
        <taxon>Neoptera</taxon>
        <taxon>Endopterygota</taxon>
        <taxon>Coleoptera</taxon>
        <taxon>Polyphaga</taxon>
        <taxon>Cucujiformia</taxon>
        <taxon>Nitidulidae</taxon>
        <taxon>Meligethinae</taxon>
        <taxon>Brassicogethes</taxon>
    </lineage>
</organism>
<evidence type="ECO:0000313" key="11">
    <source>
        <dbReference type="EMBL" id="CAH0550486.1"/>
    </source>
</evidence>
<dbReference type="OrthoDB" id="6597368at2759"/>
<keyword evidence="3" id="KW-0716">Sensory transduction</keyword>
<evidence type="ECO:0000256" key="9">
    <source>
        <dbReference type="ARBA" id="ARBA00023224"/>
    </source>
</evidence>
<keyword evidence="2" id="KW-1003">Cell membrane</keyword>
<sequence length="218" mass="25614">MTEFISLLYTYSDLDNFIKNLSCGLTDLLVTGKVVFWYVNMNKLQGIIKRLEKDQFKYDRCEDFNPKEIFYSYKIFGVKTAGTFLIVCCLTWCASYLPPIFSTLKVLNTNDEFEPQPLPFYSWIPFSYDTPKMYLVALIYQAVAMLSTAQNIVGLDSLIMNLMNFIAYHLTLIQQAFLKITQRKLRRRFYLQNLSPEEHTIMEKEMKEMCKQVQKILG</sequence>
<accession>A0A9P0AYY3</accession>
<evidence type="ECO:0000256" key="7">
    <source>
        <dbReference type="ARBA" id="ARBA00023136"/>
    </source>
</evidence>
<evidence type="ECO:0000256" key="2">
    <source>
        <dbReference type="ARBA" id="ARBA00022475"/>
    </source>
</evidence>
<dbReference type="Pfam" id="PF02949">
    <property type="entry name" value="7tm_6"/>
    <property type="match status" value="1"/>
</dbReference>
<dbReference type="GO" id="GO:0005886">
    <property type="term" value="C:plasma membrane"/>
    <property type="evidence" value="ECO:0007669"/>
    <property type="project" value="UniProtKB-SubCell"/>
</dbReference>
<gene>
    <name evidence="11" type="ORF">MELIAE_LOCUS3290</name>
</gene>
<evidence type="ECO:0000256" key="10">
    <source>
        <dbReference type="SAM" id="Phobius"/>
    </source>
</evidence>
<dbReference type="InterPro" id="IPR004117">
    <property type="entry name" value="7tm6_olfct_rcpt"/>
</dbReference>
<evidence type="ECO:0000256" key="8">
    <source>
        <dbReference type="ARBA" id="ARBA00023170"/>
    </source>
</evidence>
<comment type="subcellular location">
    <subcellularLocation>
        <location evidence="1">Cell membrane</location>
        <topology evidence="1">Multi-pass membrane protein</topology>
    </subcellularLocation>
</comment>
<keyword evidence="12" id="KW-1185">Reference proteome</keyword>
<evidence type="ECO:0000256" key="3">
    <source>
        <dbReference type="ARBA" id="ARBA00022606"/>
    </source>
</evidence>
<reference evidence="11" key="1">
    <citation type="submission" date="2021-12" db="EMBL/GenBank/DDBJ databases">
        <authorList>
            <person name="King R."/>
        </authorList>
    </citation>
    <scope>NUCLEOTIDE SEQUENCE</scope>
</reference>
<keyword evidence="6 10" id="KW-1133">Transmembrane helix</keyword>
<keyword evidence="7 10" id="KW-0472">Membrane</keyword>